<name>A0A540R683_9CORY</name>
<reference evidence="9 10" key="1">
    <citation type="submission" date="2019-06" db="EMBL/GenBank/DDBJ databases">
        <title>Draft genome of C. phoceense Strain 272.</title>
        <authorList>
            <person name="Pacheco L.G.C."/>
            <person name="Barberis C.M."/>
            <person name="Almuzara M.N."/>
            <person name="Traglia G.M."/>
            <person name="Santos C.S."/>
            <person name="Rocha D.J.P.G."/>
            <person name="Aguiar E.R.G.R."/>
            <person name="Vay C.A."/>
        </authorList>
    </citation>
    <scope>NUCLEOTIDE SEQUENCE [LARGE SCALE GENOMIC DNA]</scope>
    <source>
        <strain evidence="9 10">272</strain>
    </source>
</reference>
<evidence type="ECO:0000256" key="8">
    <source>
        <dbReference type="RuleBase" id="RU363041"/>
    </source>
</evidence>
<dbReference type="InterPro" id="IPR002781">
    <property type="entry name" value="TM_pro_TauE-like"/>
</dbReference>
<evidence type="ECO:0000256" key="6">
    <source>
        <dbReference type="ARBA" id="ARBA00022989"/>
    </source>
</evidence>
<evidence type="ECO:0000256" key="7">
    <source>
        <dbReference type="ARBA" id="ARBA00023136"/>
    </source>
</evidence>
<keyword evidence="3" id="KW-0813">Transport</keyword>
<keyword evidence="6 8" id="KW-1133">Transmembrane helix</keyword>
<dbReference type="STRING" id="1686286.GCA_900092335_01121"/>
<keyword evidence="4 8" id="KW-1003">Cell membrane</keyword>
<comment type="similarity">
    <text evidence="2 8">Belongs to the 4-toluene sulfonate uptake permease (TSUP) (TC 2.A.102) family.</text>
</comment>
<comment type="caution">
    <text evidence="9">The sequence shown here is derived from an EMBL/GenBank/DDBJ whole genome shotgun (WGS) entry which is preliminary data.</text>
</comment>
<evidence type="ECO:0000313" key="9">
    <source>
        <dbReference type="EMBL" id="TQE43251.1"/>
    </source>
</evidence>
<dbReference type="Proteomes" id="UP000318080">
    <property type="component" value="Unassembled WGS sequence"/>
</dbReference>
<dbReference type="InterPro" id="IPR052017">
    <property type="entry name" value="TSUP"/>
</dbReference>
<dbReference type="GO" id="GO:0005886">
    <property type="term" value="C:plasma membrane"/>
    <property type="evidence" value="ECO:0007669"/>
    <property type="project" value="UniProtKB-SubCell"/>
</dbReference>
<sequence length="237" mass="24218">MTVYIALGVLIFVGTLCQGTIGFGLGTIATPIIAMVAPELVPAVILVLALCIASVTAWQHRAAIAWRIVALSSAARVPGSLLGAWAVAALSHRGLGIVIGCAVLLAMTLSGLGWTPKHNTPNTLAAGVASGFLGTSTSIGGPPMALILKDFDPARVRGTLSGTFVIGCIISLVTLGTAGQISQLQLTTALAYLPVAFAGLFVARRLNRFIDTVMLNRIVLVVAVTAAIALIAQSIIA</sequence>
<dbReference type="PANTHER" id="PTHR30269">
    <property type="entry name" value="TRANSMEMBRANE PROTEIN YFCA"/>
    <property type="match status" value="1"/>
</dbReference>
<feature type="transmembrane region" description="Helical" evidence="8">
    <location>
        <begin position="160"/>
        <end position="178"/>
    </location>
</feature>
<organism evidence="9 10">
    <name type="scientific">Corynebacterium phoceense</name>
    <dbReference type="NCBI Taxonomy" id="1686286"/>
    <lineage>
        <taxon>Bacteria</taxon>
        <taxon>Bacillati</taxon>
        <taxon>Actinomycetota</taxon>
        <taxon>Actinomycetes</taxon>
        <taxon>Mycobacteriales</taxon>
        <taxon>Corynebacteriaceae</taxon>
        <taxon>Corynebacterium</taxon>
    </lineage>
</organism>
<feature type="transmembrane region" description="Helical" evidence="8">
    <location>
        <begin position="215"/>
        <end position="236"/>
    </location>
</feature>
<comment type="subcellular location">
    <subcellularLocation>
        <location evidence="1 8">Cell membrane</location>
        <topology evidence="1 8">Multi-pass membrane protein</topology>
    </subcellularLocation>
</comment>
<accession>A0A540R683</accession>
<evidence type="ECO:0000256" key="1">
    <source>
        <dbReference type="ARBA" id="ARBA00004651"/>
    </source>
</evidence>
<feature type="transmembrane region" description="Helical" evidence="8">
    <location>
        <begin position="184"/>
        <end position="203"/>
    </location>
</feature>
<dbReference type="AlphaFoldDB" id="A0A540R683"/>
<proteinExistence type="inferred from homology"/>
<evidence type="ECO:0000256" key="5">
    <source>
        <dbReference type="ARBA" id="ARBA00022692"/>
    </source>
</evidence>
<dbReference type="PANTHER" id="PTHR30269:SF37">
    <property type="entry name" value="MEMBRANE TRANSPORTER PROTEIN"/>
    <property type="match status" value="1"/>
</dbReference>
<feature type="transmembrane region" description="Helical" evidence="8">
    <location>
        <begin position="6"/>
        <end position="28"/>
    </location>
</feature>
<dbReference type="RefSeq" id="WP_066487907.1">
    <property type="nucleotide sequence ID" value="NZ_JADPQA010000022.1"/>
</dbReference>
<evidence type="ECO:0000256" key="3">
    <source>
        <dbReference type="ARBA" id="ARBA00022448"/>
    </source>
</evidence>
<gene>
    <name evidence="9" type="ORF">EJK80_07815</name>
</gene>
<dbReference type="Pfam" id="PF01925">
    <property type="entry name" value="TauE"/>
    <property type="match status" value="1"/>
</dbReference>
<evidence type="ECO:0000256" key="4">
    <source>
        <dbReference type="ARBA" id="ARBA00022475"/>
    </source>
</evidence>
<evidence type="ECO:0000256" key="2">
    <source>
        <dbReference type="ARBA" id="ARBA00009142"/>
    </source>
</evidence>
<protein>
    <recommendedName>
        <fullName evidence="8">Probable membrane transporter protein</fullName>
    </recommendedName>
</protein>
<dbReference type="EMBL" id="VHIR01000010">
    <property type="protein sequence ID" value="TQE43251.1"/>
    <property type="molecule type" value="Genomic_DNA"/>
</dbReference>
<feature type="transmembrane region" description="Helical" evidence="8">
    <location>
        <begin position="126"/>
        <end position="148"/>
    </location>
</feature>
<keyword evidence="5 8" id="KW-0812">Transmembrane</keyword>
<feature type="transmembrane region" description="Helical" evidence="8">
    <location>
        <begin position="95"/>
        <end position="114"/>
    </location>
</feature>
<keyword evidence="10" id="KW-1185">Reference proteome</keyword>
<evidence type="ECO:0000313" key="10">
    <source>
        <dbReference type="Proteomes" id="UP000318080"/>
    </source>
</evidence>
<keyword evidence="7 8" id="KW-0472">Membrane</keyword>
<feature type="transmembrane region" description="Helical" evidence="8">
    <location>
        <begin position="40"/>
        <end position="58"/>
    </location>
</feature>